<evidence type="ECO:0000313" key="4">
    <source>
        <dbReference type="Proteomes" id="UP000655410"/>
    </source>
</evidence>
<evidence type="ECO:0000256" key="1">
    <source>
        <dbReference type="ARBA" id="ARBA00006484"/>
    </source>
</evidence>
<reference evidence="4" key="1">
    <citation type="journal article" date="2019" name="Int. J. Syst. Evol. Microbiol.">
        <title>The Global Catalogue of Microorganisms (GCM) 10K type strain sequencing project: providing services to taxonomists for standard genome sequencing and annotation.</title>
        <authorList>
            <consortium name="The Broad Institute Genomics Platform"/>
            <consortium name="The Broad Institute Genome Sequencing Center for Infectious Disease"/>
            <person name="Wu L."/>
            <person name="Ma J."/>
        </authorList>
    </citation>
    <scope>NUCLEOTIDE SEQUENCE [LARGE SCALE GENOMIC DNA]</scope>
    <source>
        <strain evidence="4">CGMCC 4.7371</strain>
    </source>
</reference>
<proteinExistence type="inferred from homology"/>
<dbReference type="InterPro" id="IPR020904">
    <property type="entry name" value="Sc_DH/Rdtase_CS"/>
</dbReference>
<dbReference type="PANTHER" id="PTHR43669">
    <property type="entry name" value="5-KETO-D-GLUCONATE 5-REDUCTASE"/>
    <property type="match status" value="1"/>
</dbReference>
<accession>A0ABQ2NDY8</accession>
<organism evidence="3 4">
    <name type="scientific">Nocardioides phosphati</name>
    <dbReference type="NCBI Taxonomy" id="1867775"/>
    <lineage>
        <taxon>Bacteria</taxon>
        <taxon>Bacillati</taxon>
        <taxon>Actinomycetota</taxon>
        <taxon>Actinomycetes</taxon>
        <taxon>Propionibacteriales</taxon>
        <taxon>Nocardioidaceae</taxon>
        <taxon>Nocardioides</taxon>
    </lineage>
</organism>
<dbReference type="Gene3D" id="3.40.50.720">
    <property type="entry name" value="NAD(P)-binding Rossmann-like Domain"/>
    <property type="match status" value="1"/>
</dbReference>
<dbReference type="PANTHER" id="PTHR43669:SF3">
    <property type="entry name" value="ALCOHOL DEHYDROGENASE, PUTATIVE (AFU_ORTHOLOGUE AFUA_3G03445)-RELATED"/>
    <property type="match status" value="1"/>
</dbReference>
<comment type="caution">
    <text evidence="3">The sequence shown here is derived from an EMBL/GenBank/DDBJ whole genome shotgun (WGS) entry which is preliminary data.</text>
</comment>
<evidence type="ECO:0000313" key="3">
    <source>
        <dbReference type="EMBL" id="GGO92380.1"/>
    </source>
</evidence>
<dbReference type="PRINTS" id="PR00081">
    <property type="entry name" value="GDHRDH"/>
</dbReference>
<keyword evidence="2" id="KW-0560">Oxidoreductase</keyword>
<dbReference type="PROSITE" id="PS00061">
    <property type="entry name" value="ADH_SHORT"/>
    <property type="match status" value="1"/>
</dbReference>
<dbReference type="Proteomes" id="UP000655410">
    <property type="component" value="Unassembled WGS sequence"/>
</dbReference>
<dbReference type="InterPro" id="IPR002347">
    <property type="entry name" value="SDR_fam"/>
</dbReference>
<dbReference type="InterPro" id="IPR036291">
    <property type="entry name" value="NAD(P)-bd_dom_sf"/>
</dbReference>
<dbReference type="CDD" id="cd05233">
    <property type="entry name" value="SDR_c"/>
    <property type="match status" value="1"/>
</dbReference>
<keyword evidence="4" id="KW-1185">Reference proteome</keyword>
<dbReference type="Pfam" id="PF00106">
    <property type="entry name" value="adh_short"/>
    <property type="match status" value="1"/>
</dbReference>
<evidence type="ECO:0000256" key="2">
    <source>
        <dbReference type="ARBA" id="ARBA00023002"/>
    </source>
</evidence>
<gene>
    <name evidence="3" type="ORF">GCM10011584_28650</name>
</gene>
<sequence length="262" mass="27257">MSHPLKDSGVVVTGAAGGIGRALAARLVAGGARVVVNDIDAERLAVTAAEIGAHAVPGDAASEAGVAALVKAAEEHLGQVDAWFGNAGVVRGLGLDASEAEWAASWEINTMAHVRAARLLVPGWIERGGGRYVVTASAAGLLTALGTATYSVTKHGAVAFAEWLSATYRHQGVVVQAICPQGVDTAMLADSGPMRPILVGDGARTPEEVAEMTWAALQDDRFLVLPHPEAGDYYRARVADTDRWLGSMNRLQQAMDSQEGAR</sequence>
<comment type="similarity">
    <text evidence="1">Belongs to the short-chain dehydrogenases/reductases (SDR) family.</text>
</comment>
<dbReference type="EMBL" id="BMNI01000008">
    <property type="protein sequence ID" value="GGO92380.1"/>
    <property type="molecule type" value="Genomic_DNA"/>
</dbReference>
<dbReference type="SUPFAM" id="SSF51735">
    <property type="entry name" value="NAD(P)-binding Rossmann-fold domains"/>
    <property type="match status" value="1"/>
</dbReference>
<protein>
    <submittedName>
        <fullName evidence="3">Dehydrogenase</fullName>
    </submittedName>
</protein>
<name>A0ABQ2NDY8_9ACTN</name>
<dbReference type="RefSeq" id="WP_188784702.1">
    <property type="nucleotide sequence ID" value="NZ_BMNI01000008.1"/>
</dbReference>